<dbReference type="OrthoDB" id="9811812at2"/>
<dbReference type="Proteomes" id="UP000316798">
    <property type="component" value="Chromosome"/>
</dbReference>
<name>A0A515DCE2_9BURK</name>
<dbReference type="SUPFAM" id="SSF159888">
    <property type="entry name" value="YdhG-like"/>
    <property type="match status" value="1"/>
</dbReference>
<dbReference type="EMBL" id="CP035503">
    <property type="protein sequence ID" value="QDL38076.1"/>
    <property type="molecule type" value="Genomic_DNA"/>
</dbReference>
<evidence type="ECO:0000259" key="1">
    <source>
        <dbReference type="Pfam" id="PF08818"/>
    </source>
</evidence>
<proteinExistence type="predicted"/>
<keyword evidence="3" id="KW-1185">Reference proteome</keyword>
<organism evidence="2 3">
    <name type="scientific">Rhodoferax sediminis</name>
    <dbReference type="NCBI Taxonomy" id="2509614"/>
    <lineage>
        <taxon>Bacteria</taxon>
        <taxon>Pseudomonadati</taxon>
        <taxon>Pseudomonadota</taxon>
        <taxon>Betaproteobacteria</taxon>
        <taxon>Burkholderiales</taxon>
        <taxon>Comamonadaceae</taxon>
        <taxon>Rhodoferax</taxon>
    </lineage>
</organism>
<feature type="domain" description="YdhG-like" evidence="1">
    <location>
        <begin position="62"/>
        <end position="157"/>
    </location>
</feature>
<evidence type="ECO:0000313" key="3">
    <source>
        <dbReference type="Proteomes" id="UP000316798"/>
    </source>
</evidence>
<dbReference type="AlphaFoldDB" id="A0A515DCE2"/>
<accession>A0A515DCE2</accession>
<reference evidence="2 3" key="1">
    <citation type="submission" date="2019-01" db="EMBL/GenBank/DDBJ databases">
        <title>Genomic insights into a novel species Rhodoferax sp.</title>
        <authorList>
            <person name="Jin L."/>
        </authorList>
    </citation>
    <scope>NUCLEOTIDE SEQUENCE [LARGE SCALE GENOMIC DNA]</scope>
    <source>
        <strain evidence="2 3">CHu59-6-5</strain>
    </source>
</reference>
<evidence type="ECO:0000313" key="2">
    <source>
        <dbReference type="EMBL" id="QDL38076.1"/>
    </source>
</evidence>
<dbReference type="Gene3D" id="3.90.1150.200">
    <property type="match status" value="1"/>
</dbReference>
<dbReference type="KEGG" id="rhf:EUB48_12870"/>
<dbReference type="Pfam" id="PF08818">
    <property type="entry name" value="DUF1801"/>
    <property type="match status" value="1"/>
</dbReference>
<protein>
    <submittedName>
        <fullName evidence="2">DUF1801 domain-containing protein</fullName>
    </submittedName>
</protein>
<dbReference type="InterPro" id="IPR014922">
    <property type="entry name" value="YdhG-like"/>
</dbReference>
<gene>
    <name evidence="2" type="ORF">EUB48_12870</name>
</gene>
<sequence>MGWSRPDAHCALQRVGARATLLAAIVTNLFNLKVTRLNIEAQGQPASELISNRITELADWRGEALGRMRRLIRQADPDVVEEWKWMGTPVWSHDGIICTGESYKDKVKLTFAKGASLKDPARLFNASLDGNVRRAIDIFEGEEVDGSAFQALVHQAVALNSSGKSKPEKKAKR</sequence>